<feature type="compositionally biased region" description="Low complexity" evidence="1">
    <location>
        <begin position="247"/>
        <end position="262"/>
    </location>
</feature>
<feature type="compositionally biased region" description="Basic residues" evidence="1">
    <location>
        <begin position="263"/>
        <end position="273"/>
    </location>
</feature>
<gene>
    <name evidence="3" type="ORF">BaRGS_00022781</name>
</gene>
<keyword evidence="4" id="KW-1185">Reference proteome</keyword>
<protein>
    <submittedName>
        <fullName evidence="3">Uncharacterized protein</fullName>
    </submittedName>
</protein>
<reference evidence="3 4" key="1">
    <citation type="journal article" date="2023" name="Sci. Data">
        <title>Genome assembly of the Korean intertidal mud-creeper Batillaria attramentaria.</title>
        <authorList>
            <person name="Patra A.K."/>
            <person name="Ho P.T."/>
            <person name="Jun S."/>
            <person name="Lee S.J."/>
            <person name="Kim Y."/>
            <person name="Won Y.J."/>
        </authorList>
    </citation>
    <scope>NUCLEOTIDE SEQUENCE [LARGE SCALE GENOMIC DNA]</scope>
    <source>
        <strain evidence="3">Wonlab-2016</strain>
    </source>
</reference>
<feature type="chain" id="PRO_5044800338" evidence="2">
    <location>
        <begin position="20"/>
        <end position="273"/>
    </location>
</feature>
<evidence type="ECO:0000256" key="2">
    <source>
        <dbReference type="SAM" id="SignalP"/>
    </source>
</evidence>
<name>A0ABD0KG62_9CAEN</name>
<feature type="region of interest" description="Disordered" evidence="1">
    <location>
        <begin position="227"/>
        <end position="273"/>
    </location>
</feature>
<evidence type="ECO:0000313" key="4">
    <source>
        <dbReference type="Proteomes" id="UP001519460"/>
    </source>
</evidence>
<proteinExistence type="predicted"/>
<evidence type="ECO:0000313" key="3">
    <source>
        <dbReference type="EMBL" id="KAK7486029.1"/>
    </source>
</evidence>
<feature type="region of interest" description="Disordered" evidence="1">
    <location>
        <begin position="174"/>
        <end position="202"/>
    </location>
</feature>
<keyword evidence="2" id="KW-0732">Signal</keyword>
<sequence length="273" mass="30425">AKLFSLGAFFFCFVNTSPGFFELEITVGEDGPKCTYTQFAQTPAYELGYTERELMLVGRGANERDRYKEAGRPRGKCSVWRHCCVCSHEKLDGGWEMEYVSPGGRNLCVRTKDKFICCFAERRTGSHALNGCIRDGSSRWESRLRSSVHTKVTVCRSIDTQQVNETIPRLEVNQEQRETGGCEGGRQSHSDAVPTEEEGKADSCVIQRQETGSSAGCDTLMNRRSGKECRTNYGATPVTTPLSSRFPSPSNSINCSPSVSPRSHSRHSRRSHE</sequence>
<feature type="non-terminal residue" evidence="3">
    <location>
        <position position="1"/>
    </location>
</feature>
<dbReference type="AlphaFoldDB" id="A0ABD0KG62"/>
<feature type="non-terminal residue" evidence="3">
    <location>
        <position position="273"/>
    </location>
</feature>
<feature type="signal peptide" evidence="2">
    <location>
        <begin position="1"/>
        <end position="19"/>
    </location>
</feature>
<dbReference type="Proteomes" id="UP001519460">
    <property type="component" value="Unassembled WGS sequence"/>
</dbReference>
<organism evidence="3 4">
    <name type="scientific">Batillaria attramentaria</name>
    <dbReference type="NCBI Taxonomy" id="370345"/>
    <lineage>
        <taxon>Eukaryota</taxon>
        <taxon>Metazoa</taxon>
        <taxon>Spiralia</taxon>
        <taxon>Lophotrochozoa</taxon>
        <taxon>Mollusca</taxon>
        <taxon>Gastropoda</taxon>
        <taxon>Caenogastropoda</taxon>
        <taxon>Sorbeoconcha</taxon>
        <taxon>Cerithioidea</taxon>
        <taxon>Batillariidae</taxon>
        <taxon>Batillaria</taxon>
    </lineage>
</organism>
<evidence type="ECO:0000256" key="1">
    <source>
        <dbReference type="SAM" id="MobiDB-lite"/>
    </source>
</evidence>
<dbReference type="EMBL" id="JACVVK020000185">
    <property type="protein sequence ID" value="KAK7486029.1"/>
    <property type="molecule type" value="Genomic_DNA"/>
</dbReference>
<accession>A0ABD0KG62</accession>
<feature type="compositionally biased region" description="Polar residues" evidence="1">
    <location>
        <begin position="233"/>
        <end position="246"/>
    </location>
</feature>
<comment type="caution">
    <text evidence="3">The sequence shown here is derived from an EMBL/GenBank/DDBJ whole genome shotgun (WGS) entry which is preliminary data.</text>
</comment>